<dbReference type="GO" id="GO:0017183">
    <property type="term" value="P:protein histidyl modification to diphthamide"/>
    <property type="evidence" value="ECO:0007669"/>
    <property type="project" value="UniProtKB-UniPathway"/>
</dbReference>
<dbReference type="OrthoDB" id="2516at2759"/>
<dbReference type="InterPro" id="IPR014777">
    <property type="entry name" value="4pyrrole_Mease_sub1"/>
</dbReference>
<dbReference type="InterPro" id="IPR014776">
    <property type="entry name" value="4pyrrole_Mease_sub2"/>
</dbReference>
<dbReference type="PIRSF" id="PIRSF036432">
    <property type="entry name" value="Diphthine_synth"/>
    <property type="match status" value="1"/>
</dbReference>
<evidence type="ECO:0000256" key="4">
    <source>
        <dbReference type="ARBA" id="ARBA00011927"/>
    </source>
</evidence>
<dbReference type="FunFam" id="3.30.950.10:FF:000004">
    <property type="entry name" value="Diphthine synthase putative"/>
    <property type="match status" value="1"/>
</dbReference>
<dbReference type="AlphaFoldDB" id="A0A0K2V1J2"/>
<dbReference type="Gene3D" id="3.30.950.10">
    <property type="entry name" value="Methyltransferase, Cobalt-precorrin-4 Transmethylase, Domain 2"/>
    <property type="match status" value="1"/>
</dbReference>
<dbReference type="Pfam" id="PF00590">
    <property type="entry name" value="TP_methylase"/>
    <property type="match status" value="1"/>
</dbReference>
<feature type="binding site" evidence="9">
    <location>
        <position position="9"/>
    </location>
    <ligand>
        <name>S-adenosyl-L-methionine</name>
        <dbReference type="ChEBI" id="CHEBI:59789"/>
    </ligand>
</feature>
<evidence type="ECO:0000256" key="1">
    <source>
        <dbReference type="ARBA" id="ARBA00004006"/>
    </source>
</evidence>
<dbReference type="GeneID" id="121132464"/>
<dbReference type="PANTHER" id="PTHR10882">
    <property type="entry name" value="DIPHTHINE SYNTHASE"/>
    <property type="match status" value="1"/>
</dbReference>
<evidence type="ECO:0000313" key="11">
    <source>
        <dbReference type="EMBL" id="CDW44363.1"/>
    </source>
</evidence>
<dbReference type="SUPFAM" id="SSF53790">
    <property type="entry name" value="Tetrapyrrole methylase"/>
    <property type="match status" value="1"/>
</dbReference>
<feature type="binding site" evidence="9">
    <location>
        <position position="88"/>
    </location>
    <ligand>
        <name>S-adenosyl-L-methionine</name>
        <dbReference type="ChEBI" id="CHEBI:59789"/>
    </ligand>
</feature>
<dbReference type="HAMAP" id="MF_01084">
    <property type="entry name" value="Diphthine_synth"/>
    <property type="match status" value="1"/>
</dbReference>
<evidence type="ECO:0000256" key="9">
    <source>
        <dbReference type="PIRSR" id="PIRSR036432-1"/>
    </source>
</evidence>
<evidence type="ECO:0000256" key="2">
    <source>
        <dbReference type="ARBA" id="ARBA00005156"/>
    </source>
</evidence>
<dbReference type="GO" id="GO:0141133">
    <property type="term" value="F:diphthine methyl ester synthase activity"/>
    <property type="evidence" value="ECO:0007669"/>
    <property type="project" value="UniProtKB-EC"/>
</dbReference>
<dbReference type="NCBIfam" id="TIGR00522">
    <property type="entry name" value="dph5"/>
    <property type="match status" value="1"/>
</dbReference>
<reference evidence="11" key="1">
    <citation type="submission" date="2014-05" db="EMBL/GenBank/DDBJ databases">
        <authorList>
            <person name="Chronopoulou M."/>
        </authorList>
    </citation>
    <scope>NUCLEOTIDE SEQUENCE</scope>
    <source>
        <tissue evidence="11">Whole organism</tissue>
    </source>
</reference>
<dbReference type="PANTHER" id="PTHR10882:SF0">
    <property type="entry name" value="DIPHTHINE METHYL ESTER SYNTHASE"/>
    <property type="match status" value="1"/>
</dbReference>
<dbReference type="InterPro" id="IPR000878">
    <property type="entry name" value="4pyrrol_Mease"/>
</dbReference>
<feature type="binding site" evidence="9">
    <location>
        <begin position="113"/>
        <end position="114"/>
    </location>
    <ligand>
        <name>S-adenosyl-L-methionine</name>
        <dbReference type="ChEBI" id="CHEBI:59789"/>
    </ligand>
</feature>
<feature type="domain" description="Tetrapyrrole methylase" evidence="10">
    <location>
        <begin position="1"/>
        <end position="237"/>
    </location>
</feature>
<dbReference type="CDD" id="cd11647">
    <property type="entry name" value="DHP5_DphB"/>
    <property type="match status" value="1"/>
</dbReference>
<proteinExistence type="inferred from homology"/>
<dbReference type="EMBL" id="HACA01027002">
    <property type="protein sequence ID" value="CDW44363.1"/>
    <property type="molecule type" value="Transcribed_RNA"/>
</dbReference>
<feature type="binding site" evidence="9">
    <location>
        <position position="222"/>
    </location>
    <ligand>
        <name>S-adenosyl-L-methionine</name>
        <dbReference type="ChEBI" id="CHEBI:59789"/>
    </ligand>
</feature>
<evidence type="ECO:0000256" key="3">
    <source>
        <dbReference type="ARBA" id="ARBA00006729"/>
    </source>
</evidence>
<dbReference type="CTD" id="51611"/>
<accession>A0A0K2V1J2</accession>
<keyword evidence="5" id="KW-0489">Methyltransferase</keyword>
<comment type="catalytic activity">
    <reaction evidence="8">
        <text>2-[(3S)-amino-3-carboxypropyl]-L-histidyl-[translation elongation factor 2] + 4 S-adenosyl-L-methionine = diphthine methyl ester-[translation elongation factor 2] + 4 S-adenosyl-L-homocysteine + 3 H(+)</text>
        <dbReference type="Rhea" id="RHEA:42652"/>
        <dbReference type="Rhea" id="RHEA-COMP:9749"/>
        <dbReference type="Rhea" id="RHEA-COMP:10173"/>
        <dbReference type="ChEBI" id="CHEBI:15378"/>
        <dbReference type="ChEBI" id="CHEBI:57856"/>
        <dbReference type="ChEBI" id="CHEBI:59789"/>
        <dbReference type="ChEBI" id="CHEBI:73995"/>
        <dbReference type="ChEBI" id="CHEBI:79005"/>
        <dbReference type="EC" id="2.1.1.314"/>
    </reaction>
</comment>
<dbReference type="Gene3D" id="3.40.1010.10">
    <property type="entry name" value="Cobalt-precorrin-4 Transmethylase, Domain 1"/>
    <property type="match status" value="1"/>
</dbReference>
<comment type="function">
    <text evidence="1">S-adenosyl-L-methionine-dependent methyltransferase that catalyzes four methylations of the modified target histidine residue in translation elongation factor 2 (EF-2), to form an intermediate called diphthine methyl ester. The four successive methylation reactions represent the second step of diphthamide biosynthesis.</text>
</comment>
<evidence type="ECO:0000256" key="6">
    <source>
        <dbReference type="ARBA" id="ARBA00022679"/>
    </source>
</evidence>
<protein>
    <recommendedName>
        <fullName evidence="4">diphthine methyl ester synthase</fullName>
        <ecNumber evidence="4">2.1.1.314</ecNumber>
    </recommendedName>
</protein>
<name>A0A0K2V1J2_LEPSM</name>
<dbReference type="RefSeq" id="XP_040583804.1">
    <property type="nucleotide sequence ID" value="XM_040727870.2"/>
</dbReference>
<evidence type="ECO:0000256" key="8">
    <source>
        <dbReference type="ARBA" id="ARBA00048752"/>
    </source>
</evidence>
<dbReference type="GO" id="GO:0032259">
    <property type="term" value="P:methylation"/>
    <property type="evidence" value="ECO:0007669"/>
    <property type="project" value="UniProtKB-KW"/>
</dbReference>
<evidence type="ECO:0000256" key="5">
    <source>
        <dbReference type="ARBA" id="ARBA00022603"/>
    </source>
</evidence>
<organism evidence="11">
    <name type="scientific">Lepeophtheirus salmonis</name>
    <name type="common">Salmon louse</name>
    <name type="synonym">Caligus salmonis</name>
    <dbReference type="NCBI Taxonomy" id="72036"/>
    <lineage>
        <taxon>Eukaryota</taxon>
        <taxon>Metazoa</taxon>
        <taxon>Ecdysozoa</taxon>
        <taxon>Arthropoda</taxon>
        <taxon>Crustacea</taxon>
        <taxon>Multicrustacea</taxon>
        <taxon>Hexanauplia</taxon>
        <taxon>Copepoda</taxon>
        <taxon>Siphonostomatoida</taxon>
        <taxon>Caligidae</taxon>
        <taxon>Lepeophtheirus</taxon>
    </lineage>
</organism>
<dbReference type="KEGG" id="lsm:121132464"/>
<comment type="similarity">
    <text evidence="3">Belongs to the diphthine synthase family.</text>
</comment>
<dbReference type="InterPro" id="IPR004551">
    <property type="entry name" value="Dphthn_synthase"/>
</dbReference>
<comment type="pathway">
    <text evidence="2">Protein modification; peptidyl-diphthamide biosynthesis.</text>
</comment>
<dbReference type="EC" id="2.1.1.314" evidence="4"/>
<keyword evidence="6" id="KW-0808">Transferase</keyword>
<feature type="binding site" evidence="9">
    <location>
        <position position="85"/>
    </location>
    <ligand>
        <name>S-adenosyl-L-methionine</name>
        <dbReference type="ChEBI" id="CHEBI:59789"/>
    </ligand>
</feature>
<sequence length="270" mass="30244">MLYFIGLGLGDAKDITVKGLEIVKKCDLIFLESYTSILGGCSHQELESFYGKEIIVSDRECVESGAERIIESAGEKNVAFLVVGDPFGATTHQDLFMRAMEKSVKVEVIHNTSIINAIASCGLWLYRFGEIISIPFWDGEWRPTSFFDRIVDNFERGLHTLCLLDIKVKEKSVENIIKNRNIYEPPRFMSVNVAAQQLLDIVQSRDSKDITSQTQCIAAVRVGTPSQRFLTCTLEQMKEVDMGGPLHSLVVIGKMNAVEEESLKCFCETS</sequence>
<dbReference type="FunFam" id="3.40.1010.10:FF:000004">
    <property type="entry name" value="Putative diphthine synthase"/>
    <property type="match status" value="1"/>
</dbReference>
<dbReference type="InterPro" id="IPR035996">
    <property type="entry name" value="4pyrrol_Methylase_sf"/>
</dbReference>
<feature type="binding site" evidence="9">
    <location>
        <position position="164"/>
    </location>
    <ligand>
        <name>S-adenosyl-L-methionine</name>
        <dbReference type="ChEBI" id="CHEBI:59789"/>
    </ligand>
</feature>
<evidence type="ECO:0000256" key="7">
    <source>
        <dbReference type="ARBA" id="ARBA00022691"/>
    </source>
</evidence>
<dbReference type="UniPathway" id="UPA00559"/>
<feature type="binding site" evidence="9">
    <location>
        <position position="247"/>
    </location>
    <ligand>
        <name>S-adenosyl-L-methionine</name>
        <dbReference type="ChEBI" id="CHEBI:59789"/>
    </ligand>
</feature>
<keyword evidence="7 9" id="KW-0949">S-adenosyl-L-methionine</keyword>
<evidence type="ECO:0000259" key="10">
    <source>
        <dbReference type="Pfam" id="PF00590"/>
    </source>
</evidence>